<dbReference type="InterPro" id="IPR039322">
    <property type="entry name" value="MOM1"/>
</dbReference>
<keyword evidence="1" id="KW-0175">Coiled coil</keyword>
<dbReference type="OrthoDB" id="1414316at2759"/>
<dbReference type="Gene3D" id="6.10.250.1310">
    <property type="match status" value="1"/>
</dbReference>
<accession>A0A833V3F5</accession>
<protein>
    <submittedName>
        <fullName evidence="3">Uncharacterized protein</fullName>
    </submittedName>
</protein>
<organism evidence="3 4">
    <name type="scientific">Carex littledalei</name>
    <dbReference type="NCBI Taxonomy" id="544730"/>
    <lineage>
        <taxon>Eukaryota</taxon>
        <taxon>Viridiplantae</taxon>
        <taxon>Streptophyta</taxon>
        <taxon>Embryophyta</taxon>
        <taxon>Tracheophyta</taxon>
        <taxon>Spermatophyta</taxon>
        <taxon>Magnoliopsida</taxon>
        <taxon>Liliopsida</taxon>
        <taxon>Poales</taxon>
        <taxon>Cyperaceae</taxon>
        <taxon>Cyperoideae</taxon>
        <taxon>Cariceae</taxon>
        <taxon>Carex</taxon>
        <taxon>Carex subgen. Euthyceras</taxon>
    </lineage>
</organism>
<feature type="coiled-coil region" evidence="1">
    <location>
        <begin position="469"/>
        <end position="507"/>
    </location>
</feature>
<feature type="region of interest" description="Disordered" evidence="2">
    <location>
        <begin position="89"/>
        <end position="108"/>
    </location>
</feature>
<evidence type="ECO:0000256" key="1">
    <source>
        <dbReference type="SAM" id="Coils"/>
    </source>
</evidence>
<dbReference type="PANTHER" id="PTHR35116">
    <property type="entry name" value="HELICASE PROTEIN MOM1"/>
    <property type="match status" value="1"/>
</dbReference>
<reference evidence="3" key="1">
    <citation type="submission" date="2020-01" db="EMBL/GenBank/DDBJ databases">
        <title>Genome sequence of Kobresia littledalei, the first chromosome-level genome in the family Cyperaceae.</title>
        <authorList>
            <person name="Qu G."/>
        </authorList>
    </citation>
    <scope>NUCLEOTIDE SEQUENCE</scope>
    <source>
        <strain evidence="3">C.B.Clarke</strain>
        <tissue evidence="3">Leaf</tissue>
    </source>
</reference>
<dbReference type="EMBL" id="SWLB01000025">
    <property type="protein sequence ID" value="KAF3322257.1"/>
    <property type="molecule type" value="Genomic_DNA"/>
</dbReference>
<comment type="caution">
    <text evidence="3">The sequence shown here is derived from an EMBL/GenBank/DDBJ whole genome shotgun (WGS) entry which is preliminary data.</text>
</comment>
<proteinExistence type="predicted"/>
<keyword evidence="4" id="KW-1185">Reference proteome</keyword>
<evidence type="ECO:0000256" key="2">
    <source>
        <dbReference type="SAM" id="MobiDB-lite"/>
    </source>
</evidence>
<gene>
    <name evidence="3" type="ORF">FCM35_KLT13398</name>
</gene>
<dbReference type="AlphaFoldDB" id="A0A833V3F5"/>
<dbReference type="PANTHER" id="PTHR35116:SF2">
    <property type="entry name" value="ATP-DEPENDENT HELICASE FAMILY PROTEIN-RELATED"/>
    <property type="match status" value="1"/>
</dbReference>
<evidence type="ECO:0000313" key="4">
    <source>
        <dbReference type="Proteomes" id="UP000623129"/>
    </source>
</evidence>
<name>A0A833V3F5_9POAL</name>
<dbReference type="Proteomes" id="UP000623129">
    <property type="component" value="Unassembled WGS sequence"/>
</dbReference>
<dbReference type="GO" id="GO:0031507">
    <property type="term" value="P:heterochromatin formation"/>
    <property type="evidence" value="ECO:0007669"/>
    <property type="project" value="InterPro"/>
</dbReference>
<sequence>MGSFADGNTAIEFVLDADDELEEGEIREVEERSIGHFQNFPSYLDDLEEVEIREEKVVEENMVHAQNAPAYFDDLEEGEIREQVRLFHEERESSQTDHARDNAKDPKDNSLTRQVKEFFSKRFRDLLSLQDFELRKFKLLRKVHEMEFEVNCSDKLSIQDFKILGDMFNKHMKAQHRTFISVQIDTRNRENKLNEQWLEKAREGTLEGSFCELPLPCSGFKMKKFDYRSEMEDILAKNGSDDMHLDVVEDEGSLGSETLLEAQVESDHMIAEVSQCNDNALNVTCLDCAIFPKYPSISIPSSNFESEEMSIERNEIGCDETALGVPETRVENINLTLNPNSPQAIMPNPNFECDEGTLEAHELASTDTASIGLAEANMNTNSLPGNVHSDQIVVSDTSHVPTRSLECQRLSTEGNIIAETPLINQNEPPVEQLAPQMRAPDVDILPQLLQMVRHDLSIDPLQNELTTLRKLQKALSERHNEEMARLKAEYEKELDNTRRKYHQMEVEADAQLSGHRAHLNMVYQKVCMHCRLAEEFQHMFYRPNLIGQLPMHGTVGPQQFPPPSQPQFSPHPILRPATPFVAEPLSTSNYGLVPNPYAIPQLTQPRATFAVAPTFEQRPVLPMQSFPNFLNQSTLMHSSLAGAPIGGLGPRGVCGLGIPQYNRSRPSSLS</sequence>
<evidence type="ECO:0000313" key="3">
    <source>
        <dbReference type="EMBL" id="KAF3322257.1"/>
    </source>
</evidence>